<dbReference type="Gene3D" id="2.70.98.70">
    <property type="match status" value="1"/>
</dbReference>
<dbReference type="Pfam" id="PF26377">
    <property type="entry name" value="Ulvan_lyase_2nd"/>
    <property type="match status" value="1"/>
</dbReference>
<evidence type="ECO:0000256" key="1">
    <source>
        <dbReference type="ARBA" id="ARBA00004196"/>
    </source>
</evidence>
<comment type="subcellular location">
    <subcellularLocation>
        <location evidence="1">Cell envelope</location>
    </subcellularLocation>
</comment>
<dbReference type="EMBL" id="CP106679">
    <property type="protein sequence ID" value="UXP32639.1"/>
    <property type="molecule type" value="Genomic_DNA"/>
</dbReference>
<organism evidence="5 6">
    <name type="scientific">Reichenbachiella agarivorans</name>
    <dbReference type="NCBI Taxonomy" id="2979464"/>
    <lineage>
        <taxon>Bacteria</taxon>
        <taxon>Pseudomonadati</taxon>
        <taxon>Bacteroidota</taxon>
        <taxon>Cytophagia</taxon>
        <taxon>Cytophagales</taxon>
        <taxon>Reichenbachiellaceae</taxon>
        <taxon>Reichenbachiella</taxon>
    </lineage>
</organism>
<dbReference type="Pfam" id="PF07940">
    <property type="entry name" value="Hepar_II_III_C"/>
    <property type="match status" value="1"/>
</dbReference>
<sequence>MKKTYHHLSLFFFMVWVMCACTSSSEQEYSGHPRIYVNDGKKDNFVTSVKEVSWKRAIIDKKKSNLEKYLAYVEEDSTWLLSRLQMNWNTKHTEVYLIGGDFDHSAGEAPVPTVRYSGTRDWATDYRTPSLEEVEPYQDDARGIYRQRKDNGAWEWIKPSLSGHSIEKINDHIMQIAADAAFLYWLTGEEKYAELATPVFFQYIEGMYYRDAPIVLDSSSQRNISGLATFEVIHERIVVSLVETYDFLYDYFQNHKMNLTHAQAVFQKWGDQIITYGVPDNNWNLFQARFLTYIAIVLEDDSQYENGKGRQYYLKNTFDISSPKQIALRESMRIYDQDNGIWPESPSYSMHVTTSLLEILTLLDNFTHENELKNFPIVEKAALAAFQYQFPNGYTLGFGDSGHHTLPADNFELLIANYHKYDELDKEKVISGLLYDLMDRGHYQRKGGGLFELFFYTDDLLSRSEIEKGESLVTPTFYAPNVSLFVQRQGQGQDAMMISTLGSYGNHAHANGIAMELYANNYVLGPDMGRGSSYWHPDFLEYYSQFPAHNTVVVDGVSTYASMRSYDPYTLEGSFPKSGEQAFFDKVSFVDVSFFEPKTEANQRRVTTMIETPAGQRYALDIFRSGKVNGGKEQHDYFYHNLGQSLDILDTKGQKITLTPTDELGEKHGELKAYDYFTDKKKAQTGLDLKARFTIQSDNKPDQFMDVWAKGYTGQQVFSVLGPKCNAITEGTAPSELLDAKIPTLMLRRQGSAWSDPFVAVFNPYIGVDSNQILDIQFDGNRLGAQQITVALIDGTRDVIHVGETVSSVIEKEGFYQKGLLSTVRAKEHADFDFVFLSGITRFENQEVKVITTGIPATVSLERDGRELKMQNDQPVVVSLRRTKDFDPKMIKIYRGDQEIDARQGIISSDSPDWVEFRLETSFEKIVVVE</sequence>
<evidence type="ECO:0000259" key="4">
    <source>
        <dbReference type="Pfam" id="PF26377"/>
    </source>
</evidence>
<reference evidence="5" key="1">
    <citation type="submission" date="2022-09" db="EMBL/GenBank/DDBJ databases">
        <title>Comparative genomics and taxonomic characterization of three novel marine species of genus Reichenbachiella exhibiting antioxidant and polysaccharide degradation activities.</title>
        <authorList>
            <person name="Muhammad N."/>
            <person name="Lee Y.-J."/>
            <person name="Ko J."/>
            <person name="Kim S.-G."/>
        </authorList>
    </citation>
    <scope>NUCLEOTIDE SEQUENCE</scope>
    <source>
        <strain evidence="5">BKB1-1</strain>
    </source>
</reference>
<feature type="chain" id="PRO_5045228969" evidence="2">
    <location>
        <begin position="21"/>
        <end position="930"/>
    </location>
</feature>
<evidence type="ECO:0000313" key="5">
    <source>
        <dbReference type="EMBL" id="UXP32639.1"/>
    </source>
</evidence>
<protein>
    <submittedName>
        <fullName evidence="5">Heparinase II/III-family protein</fullName>
    </submittedName>
</protein>
<dbReference type="InterPro" id="IPR012480">
    <property type="entry name" value="Hepar_II_III_C"/>
</dbReference>
<feature type="signal peptide" evidence="2">
    <location>
        <begin position="1"/>
        <end position="20"/>
    </location>
</feature>
<accession>A0ABY6CS16</accession>
<keyword evidence="6" id="KW-1185">Reference proteome</keyword>
<gene>
    <name evidence="5" type="ORF">N6H18_01470</name>
</gene>
<name>A0ABY6CS16_9BACT</name>
<evidence type="ECO:0000259" key="3">
    <source>
        <dbReference type="Pfam" id="PF07940"/>
    </source>
</evidence>
<evidence type="ECO:0000256" key="2">
    <source>
        <dbReference type="SAM" id="SignalP"/>
    </source>
</evidence>
<feature type="domain" description="Endo-acting ulvan lyase 2nd" evidence="4">
    <location>
        <begin position="338"/>
        <end position="446"/>
    </location>
</feature>
<dbReference type="InterPro" id="IPR058849">
    <property type="entry name" value="Ulvan_lyase_2nd"/>
</dbReference>
<keyword evidence="2" id="KW-0732">Signal</keyword>
<dbReference type="SUPFAM" id="SSF48230">
    <property type="entry name" value="Chondroitin AC/alginate lyase"/>
    <property type="match status" value="1"/>
</dbReference>
<dbReference type="InterPro" id="IPR008929">
    <property type="entry name" value="Chondroitin_lyas"/>
</dbReference>
<dbReference type="RefSeq" id="WP_262310074.1">
    <property type="nucleotide sequence ID" value="NZ_CP106679.1"/>
</dbReference>
<feature type="domain" description="Heparinase II/III-like C-terminal" evidence="3">
    <location>
        <begin position="493"/>
        <end position="563"/>
    </location>
</feature>
<proteinExistence type="predicted"/>
<evidence type="ECO:0000313" key="6">
    <source>
        <dbReference type="Proteomes" id="UP001065174"/>
    </source>
</evidence>
<dbReference type="Gene3D" id="1.50.10.100">
    <property type="entry name" value="Chondroitin AC/alginate lyase"/>
    <property type="match status" value="1"/>
</dbReference>
<dbReference type="PROSITE" id="PS51257">
    <property type="entry name" value="PROKAR_LIPOPROTEIN"/>
    <property type="match status" value="1"/>
</dbReference>
<dbReference type="Proteomes" id="UP001065174">
    <property type="component" value="Chromosome"/>
</dbReference>